<reference evidence="3" key="1">
    <citation type="submission" date="2017-02" db="UniProtKB">
        <authorList>
            <consortium name="WormBaseParasite"/>
        </authorList>
    </citation>
    <scope>IDENTIFICATION</scope>
</reference>
<proteinExistence type="predicted"/>
<dbReference type="STRING" id="42155.A0A0R3R9B4"/>
<dbReference type="AlphaFoldDB" id="A0A0R3R9B4"/>
<organism evidence="3">
    <name type="scientific">Brugia timori</name>
    <dbReference type="NCBI Taxonomy" id="42155"/>
    <lineage>
        <taxon>Eukaryota</taxon>
        <taxon>Metazoa</taxon>
        <taxon>Ecdysozoa</taxon>
        <taxon>Nematoda</taxon>
        <taxon>Chromadorea</taxon>
        <taxon>Rhabditida</taxon>
        <taxon>Spirurina</taxon>
        <taxon>Spiruromorpha</taxon>
        <taxon>Filarioidea</taxon>
        <taxon>Onchocercidae</taxon>
        <taxon>Brugia</taxon>
    </lineage>
</organism>
<evidence type="ECO:0000313" key="3">
    <source>
        <dbReference type="WBParaSite" id="BTMF_0001662701-mRNA-1"/>
    </source>
</evidence>
<sequence>MYDYFDKKVKVDTYFIFTLIIAAERLVVERIDESEKFINISDFQQNDERSHLVRLPGRSNHSRGQHFIKVKHRTANSYPDQRQSTLAFERSVSEATSFSTVTVI</sequence>
<evidence type="ECO:0000313" key="1">
    <source>
        <dbReference type="EMBL" id="VDO50209.1"/>
    </source>
</evidence>
<dbReference type="Proteomes" id="UP000280834">
    <property type="component" value="Unassembled WGS sequence"/>
</dbReference>
<evidence type="ECO:0000313" key="2">
    <source>
        <dbReference type="Proteomes" id="UP000280834"/>
    </source>
</evidence>
<name>A0A0R3R9B4_9BILA</name>
<accession>A0A0R3R9B4</accession>
<protein>
    <submittedName>
        <fullName evidence="1 3">Uncharacterized protein</fullName>
    </submittedName>
</protein>
<gene>
    <name evidence="1" type="ORF">BTMF_LOCUS14599</name>
</gene>
<dbReference type="EMBL" id="UZAG01021372">
    <property type="protein sequence ID" value="VDO50209.1"/>
    <property type="molecule type" value="Genomic_DNA"/>
</dbReference>
<reference evidence="1 2" key="2">
    <citation type="submission" date="2018-11" db="EMBL/GenBank/DDBJ databases">
        <authorList>
            <consortium name="Pathogen Informatics"/>
        </authorList>
    </citation>
    <scope>NUCLEOTIDE SEQUENCE [LARGE SCALE GENOMIC DNA]</scope>
</reference>
<dbReference type="WBParaSite" id="BTMF_0001662701-mRNA-1">
    <property type="protein sequence ID" value="BTMF_0001662701-mRNA-1"/>
    <property type="gene ID" value="BTMF_0001662701"/>
</dbReference>
<keyword evidence="2" id="KW-1185">Reference proteome</keyword>